<dbReference type="NCBIfam" id="TIGR02937">
    <property type="entry name" value="sigma70-ECF"/>
    <property type="match status" value="1"/>
</dbReference>
<feature type="domain" description="RNA polymerase sigma-70 ECF-like HTH" evidence="5">
    <location>
        <begin position="8"/>
        <end position="190"/>
    </location>
</feature>
<dbReference type="Pfam" id="PF07638">
    <property type="entry name" value="Sigma70_ECF"/>
    <property type="match status" value="1"/>
</dbReference>
<dbReference type="Gene3D" id="1.10.10.10">
    <property type="entry name" value="Winged helix-like DNA-binding domain superfamily/Winged helix DNA-binding domain"/>
    <property type="match status" value="1"/>
</dbReference>
<dbReference type="InterPro" id="IPR053812">
    <property type="entry name" value="HTH_Sigma70_ECF-like"/>
</dbReference>
<evidence type="ECO:0000313" key="6">
    <source>
        <dbReference type="EMBL" id="MDT0630933.1"/>
    </source>
</evidence>
<evidence type="ECO:0000256" key="3">
    <source>
        <dbReference type="ARBA" id="ARBA00023082"/>
    </source>
</evidence>
<gene>
    <name evidence="6" type="ORF">RM540_04155</name>
</gene>
<name>A0ABU3BNU2_9BACT</name>
<reference evidence="6 7" key="1">
    <citation type="submission" date="2023-09" db="EMBL/GenBank/DDBJ databases">
        <authorList>
            <person name="Rey-Velasco X."/>
        </authorList>
    </citation>
    <scope>NUCLEOTIDE SEQUENCE [LARGE SCALE GENOMIC DNA]</scope>
    <source>
        <strain evidence="6 7">F394</strain>
    </source>
</reference>
<dbReference type="RefSeq" id="WP_311662270.1">
    <property type="nucleotide sequence ID" value="NZ_JAVRHT010000006.1"/>
</dbReference>
<evidence type="ECO:0000313" key="7">
    <source>
        <dbReference type="Proteomes" id="UP001267426"/>
    </source>
</evidence>
<dbReference type="InterPro" id="IPR011517">
    <property type="entry name" value="RNA_pol_sigma70_ECF-like"/>
</dbReference>
<sequence>MSPPASSAEVDRLLAALREGDGGAFDRLLPVVYEELRALARAVRRGPSCETVNTTALVHEAYLRLAGGGGSSDFEGRSHFLAVAAKAMRHVLVDHARRQGAQKRGGGLARVELSETLADGGGAAPDAHVLALDRSLDQLAALDSRKARVVECRFFGEMSVDETAAALGVSAATVQRDWRLARAWLYRALSDPV</sequence>
<dbReference type="PANTHER" id="PTHR43133:SF39">
    <property type="entry name" value="SIMILAR TO RNA POLYMERASE SIGMA-E FACTOR"/>
    <property type="match status" value="1"/>
</dbReference>
<dbReference type="Proteomes" id="UP001267426">
    <property type="component" value="Unassembled WGS sequence"/>
</dbReference>
<proteinExistence type="inferred from homology"/>
<evidence type="ECO:0000256" key="4">
    <source>
        <dbReference type="ARBA" id="ARBA00023163"/>
    </source>
</evidence>
<evidence type="ECO:0000259" key="5">
    <source>
        <dbReference type="Pfam" id="PF07638"/>
    </source>
</evidence>
<dbReference type="InterPro" id="IPR014284">
    <property type="entry name" value="RNA_pol_sigma-70_dom"/>
</dbReference>
<evidence type="ECO:0000256" key="2">
    <source>
        <dbReference type="ARBA" id="ARBA00023015"/>
    </source>
</evidence>
<accession>A0ABU3BNU2</accession>
<comment type="similarity">
    <text evidence="1">Belongs to the sigma-70 factor family. ECF subfamily.</text>
</comment>
<dbReference type="PANTHER" id="PTHR43133">
    <property type="entry name" value="RNA POLYMERASE ECF-TYPE SIGMA FACTO"/>
    <property type="match status" value="1"/>
</dbReference>
<organism evidence="6 7">
    <name type="scientific">Rubrivirga litoralis</name>
    <dbReference type="NCBI Taxonomy" id="3075598"/>
    <lineage>
        <taxon>Bacteria</taxon>
        <taxon>Pseudomonadati</taxon>
        <taxon>Rhodothermota</taxon>
        <taxon>Rhodothermia</taxon>
        <taxon>Rhodothermales</taxon>
        <taxon>Rubricoccaceae</taxon>
        <taxon>Rubrivirga</taxon>
    </lineage>
</organism>
<dbReference type="NCBIfam" id="TIGR02999">
    <property type="entry name" value="Sig-70_X6"/>
    <property type="match status" value="1"/>
</dbReference>
<dbReference type="InterPro" id="IPR036388">
    <property type="entry name" value="WH-like_DNA-bd_sf"/>
</dbReference>
<keyword evidence="7" id="KW-1185">Reference proteome</keyword>
<keyword evidence="3" id="KW-0731">Sigma factor</keyword>
<dbReference type="InterPro" id="IPR039425">
    <property type="entry name" value="RNA_pol_sigma-70-like"/>
</dbReference>
<comment type="caution">
    <text evidence="6">The sequence shown here is derived from an EMBL/GenBank/DDBJ whole genome shotgun (WGS) entry which is preliminary data.</text>
</comment>
<evidence type="ECO:0000256" key="1">
    <source>
        <dbReference type="ARBA" id="ARBA00010641"/>
    </source>
</evidence>
<keyword evidence="2" id="KW-0805">Transcription regulation</keyword>
<dbReference type="InterPro" id="IPR013325">
    <property type="entry name" value="RNA_pol_sigma_r2"/>
</dbReference>
<dbReference type="SUPFAM" id="SSF88946">
    <property type="entry name" value="Sigma2 domain of RNA polymerase sigma factors"/>
    <property type="match status" value="1"/>
</dbReference>
<dbReference type="InterPro" id="IPR013324">
    <property type="entry name" value="RNA_pol_sigma_r3/r4-like"/>
</dbReference>
<dbReference type="EMBL" id="JAVRHT010000006">
    <property type="protein sequence ID" value="MDT0630933.1"/>
    <property type="molecule type" value="Genomic_DNA"/>
</dbReference>
<keyword evidence="4" id="KW-0804">Transcription</keyword>
<protein>
    <submittedName>
        <fullName evidence="6">Sigma-70 family RNA polymerase sigma factor</fullName>
    </submittedName>
</protein>
<dbReference type="Gene3D" id="1.10.1740.10">
    <property type="match status" value="1"/>
</dbReference>
<dbReference type="SUPFAM" id="SSF88659">
    <property type="entry name" value="Sigma3 and sigma4 domains of RNA polymerase sigma factors"/>
    <property type="match status" value="1"/>
</dbReference>